<evidence type="ECO:0000256" key="3">
    <source>
        <dbReference type="ARBA" id="ARBA00022781"/>
    </source>
</evidence>
<keyword evidence="2 8" id="KW-0813">Transport</keyword>
<proteinExistence type="inferred from homology"/>
<evidence type="ECO:0000256" key="5">
    <source>
        <dbReference type="ARBA" id="ARBA00023136"/>
    </source>
</evidence>
<gene>
    <name evidence="8" type="primary">atpH</name>
    <name evidence="9" type="ORF">FC36_GL000529</name>
</gene>
<dbReference type="Proteomes" id="UP000051048">
    <property type="component" value="Unassembled WGS sequence"/>
</dbReference>
<organism evidence="9 10">
    <name type="scientific">Ligilactobacillus equi DSM 15833 = JCM 10991</name>
    <dbReference type="NCBI Taxonomy" id="1423740"/>
    <lineage>
        <taxon>Bacteria</taxon>
        <taxon>Bacillati</taxon>
        <taxon>Bacillota</taxon>
        <taxon>Bacilli</taxon>
        <taxon>Lactobacillales</taxon>
        <taxon>Lactobacillaceae</taxon>
        <taxon>Ligilactobacillus</taxon>
    </lineage>
</organism>
<comment type="caution">
    <text evidence="9">The sequence shown here is derived from an EMBL/GenBank/DDBJ whole genome shotgun (WGS) entry which is preliminary data.</text>
</comment>
<comment type="similarity">
    <text evidence="8">Belongs to the ATPase delta chain family.</text>
</comment>
<dbReference type="SUPFAM" id="SSF47928">
    <property type="entry name" value="N-terminal domain of the delta subunit of the F1F0-ATP synthase"/>
    <property type="match status" value="1"/>
</dbReference>
<sequence>MATNNLTVVRRYSRAVFELAKQRDILVQVNDDLTQLADGISSQADFVTFMESPAIKLSVKQDLVNQLIAGANELSQNLIKMLFDAGRITQLGEVVAEFKKLYDQDQKIVRAIVTTAIELDATQKQRLADKFAQVVGAKEVILTPVIDESIVGGVILQSSDYIYDGSIKTRIERVKRLLLK</sequence>
<keyword evidence="7 8" id="KW-0066">ATP synthesis</keyword>
<dbReference type="PROSITE" id="PS00389">
    <property type="entry name" value="ATPASE_DELTA"/>
    <property type="match status" value="1"/>
</dbReference>
<name>A0A0R1TPX4_9LACO</name>
<comment type="function">
    <text evidence="8">This protein is part of the stalk that links CF(0) to CF(1). It either transmits conformational changes from CF(0) to CF(1) or is implicated in proton conduction.</text>
</comment>
<comment type="function">
    <text evidence="8">F(1)F(0) ATP synthase produces ATP from ADP in the presence of a proton or sodium gradient. F-type ATPases consist of two structural domains, F(1) containing the extramembraneous catalytic core and F(0) containing the membrane proton channel, linked together by a central stalk and a peripheral stalk. During catalysis, ATP synthesis in the catalytic domain of F(1) is coupled via a rotary mechanism of the central stalk subunits to proton translocation.</text>
</comment>
<protein>
    <recommendedName>
        <fullName evidence="8">ATP synthase subunit delta</fullName>
    </recommendedName>
    <alternativeName>
        <fullName evidence="8">ATP synthase F(1) sector subunit delta</fullName>
    </alternativeName>
    <alternativeName>
        <fullName evidence="8">F-type ATPase subunit delta</fullName>
        <shortName evidence="8">F-ATPase subunit delta</shortName>
    </alternativeName>
</protein>
<evidence type="ECO:0000256" key="1">
    <source>
        <dbReference type="ARBA" id="ARBA00004370"/>
    </source>
</evidence>
<keyword evidence="8" id="KW-1003">Cell membrane</keyword>
<dbReference type="InterPro" id="IPR000711">
    <property type="entry name" value="ATPase_OSCP/dsu"/>
</dbReference>
<dbReference type="InterPro" id="IPR020781">
    <property type="entry name" value="ATPase_OSCP/d_CS"/>
</dbReference>
<dbReference type="InterPro" id="IPR026015">
    <property type="entry name" value="ATP_synth_OSCP/delta_N_sf"/>
</dbReference>
<dbReference type="Gene3D" id="1.10.520.20">
    <property type="entry name" value="N-terminal domain of the delta subunit of the F1F0-ATP synthase"/>
    <property type="match status" value="1"/>
</dbReference>
<dbReference type="GO" id="GO:0046933">
    <property type="term" value="F:proton-transporting ATP synthase activity, rotational mechanism"/>
    <property type="evidence" value="ECO:0007669"/>
    <property type="project" value="UniProtKB-UniRule"/>
</dbReference>
<evidence type="ECO:0000256" key="2">
    <source>
        <dbReference type="ARBA" id="ARBA00022448"/>
    </source>
</evidence>
<evidence type="ECO:0000313" key="10">
    <source>
        <dbReference type="Proteomes" id="UP000051048"/>
    </source>
</evidence>
<dbReference type="STRING" id="1423740.FC36_GL000529"/>
<dbReference type="RefSeq" id="WP_023858719.1">
    <property type="nucleotide sequence ID" value="NZ_AZFH01000110.1"/>
</dbReference>
<accession>A0A0R1TPX4</accession>
<comment type="subcellular location">
    <subcellularLocation>
        <location evidence="8">Cell membrane</location>
        <topology evidence="8">Peripheral membrane protein</topology>
    </subcellularLocation>
    <subcellularLocation>
        <location evidence="1">Membrane</location>
    </subcellularLocation>
</comment>
<dbReference type="EMBL" id="AZFH01000110">
    <property type="protein sequence ID" value="KRL79355.1"/>
    <property type="molecule type" value="Genomic_DNA"/>
</dbReference>
<keyword evidence="6 8" id="KW-0139">CF(1)</keyword>
<keyword evidence="4 8" id="KW-0406">Ion transport</keyword>
<evidence type="ECO:0000256" key="6">
    <source>
        <dbReference type="ARBA" id="ARBA00023196"/>
    </source>
</evidence>
<dbReference type="PRINTS" id="PR00125">
    <property type="entry name" value="ATPASEDELTA"/>
</dbReference>
<dbReference type="PATRIC" id="fig|1423740.3.peg.574"/>
<dbReference type="AlphaFoldDB" id="A0A0R1TPX4"/>
<dbReference type="Pfam" id="PF00213">
    <property type="entry name" value="OSCP"/>
    <property type="match status" value="1"/>
</dbReference>
<evidence type="ECO:0000256" key="7">
    <source>
        <dbReference type="ARBA" id="ARBA00023310"/>
    </source>
</evidence>
<dbReference type="GO" id="GO:0005886">
    <property type="term" value="C:plasma membrane"/>
    <property type="evidence" value="ECO:0007669"/>
    <property type="project" value="UniProtKB-SubCell"/>
</dbReference>
<evidence type="ECO:0000313" key="9">
    <source>
        <dbReference type="EMBL" id="KRL79355.1"/>
    </source>
</evidence>
<dbReference type="HAMAP" id="MF_01416">
    <property type="entry name" value="ATP_synth_delta_bact"/>
    <property type="match status" value="1"/>
</dbReference>
<keyword evidence="5 8" id="KW-0472">Membrane</keyword>
<dbReference type="NCBIfam" id="TIGR01145">
    <property type="entry name" value="ATP_synt_delta"/>
    <property type="match status" value="1"/>
</dbReference>
<reference evidence="9 10" key="1">
    <citation type="journal article" date="2015" name="Genome Announc.">
        <title>Expanding the biotechnology potential of lactobacilli through comparative genomics of 213 strains and associated genera.</title>
        <authorList>
            <person name="Sun Z."/>
            <person name="Harris H.M."/>
            <person name="McCann A."/>
            <person name="Guo C."/>
            <person name="Argimon S."/>
            <person name="Zhang W."/>
            <person name="Yang X."/>
            <person name="Jeffery I.B."/>
            <person name="Cooney J.C."/>
            <person name="Kagawa T.F."/>
            <person name="Liu W."/>
            <person name="Song Y."/>
            <person name="Salvetti E."/>
            <person name="Wrobel A."/>
            <person name="Rasinkangas P."/>
            <person name="Parkhill J."/>
            <person name="Rea M.C."/>
            <person name="O'Sullivan O."/>
            <person name="Ritari J."/>
            <person name="Douillard F.P."/>
            <person name="Paul Ross R."/>
            <person name="Yang R."/>
            <person name="Briner A.E."/>
            <person name="Felis G.E."/>
            <person name="de Vos W.M."/>
            <person name="Barrangou R."/>
            <person name="Klaenhammer T.R."/>
            <person name="Caufield P.W."/>
            <person name="Cui Y."/>
            <person name="Zhang H."/>
            <person name="O'Toole P.W."/>
        </authorList>
    </citation>
    <scope>NUCLEOTIDE SEQUENCE [LARGE SCALE GENOMIC DNA]</scope>
    <source>
        <strain evidence="9 10">DSM 15833</strain>
    </source>
</reference>
<dbReference type="GO" id="GO:0045259">
    <property type="term" value="C:proton-transporting ATP synthase complex"/>
    <property type="evidence" value="ECO:0007669"/>
    <property type="project" value="UniProtKB-KW"/>
</dbReference>
<evidence type="ECO:0000256" key="8">
    <source>
        <dbReference type="HAMAP-Rule" id="MF_01416"/>
    </source>
</evidence>
<evidence type="ECO:0000256" key="4">
    <source>
        <dbReference type="ARBA" id="ARBA00023065"/>
    </source>
</evidence>
<keyword evidence="3 8" id="KW-0375">Hydrogen ion transport</keyword>
<dbReference type="PANTHER" id="PTHR11910">
    <property type="entry name" value="ATP SYNTHASE DELTA CHAIN"/>
    <property type="match status" value="1"/>
</dbReference>